<reference evidence="1" key="1">
    <citation type="submission" date="2022-06" db="EMBL/GenBank/DDBJ databases">
        <title>Ornithinimicrobium JY.X270.</title>
        <authorList>
            <person name="Huang Y."/>
        </authorList>
    </citation>
    <scope>NUCLEOTIDE SEQUENCE</scope>
    <source>
        <strain evidence="1">JY.X270</strain>
    </source>
</reference>
<dbReference type="InterPro" id="IPR019933">
    <property type="entry name" value="DivIVA_domain"/>
</dbReference>
<sequence length="114" mass="12164">MILVLVILAVLAVGLGAAALVLRTGVPGVADPVTSESFEPLDRGGVRPDTLIELRFDQAVRGYRMSQVDSVLDQLAEELRDRDHEIASLRAELADVPVDFTGRGAEGEPARGDV</sequence>
<dbReference type="RefSeq" id="WP_252621872.1">
    <property type="nucleotide sequence ID" value="NZ_CP099490.1"/>
</dbReference>
<accession>A0ABY4YK71</accession>
<dbReference type="EMBL" id="CP099490">
    <property type="protein sequence ID" value="USQ77108.1"/>
    <property type="molecule type" value="Genomic_DNA"/>
</dbReference>
<proteinExistence type="predicted"/>
<organism evidence="1 2">
    <name type="scientific">Ornithinimicrobium cryptoxanthini</name>
    <dbReference type="NCBI Taxonomy" id="2934161"/>
    <lineage>
        <taxon>Bacteria</taxon>
        <taxon>Bacillati</taxon>
        <taxon>Actinomycetota</taxon>
        <taxon>Actinomycetes</taxon>
        <taxon>Micrococcales</taxon>
        <taxon>Ornithinimicrobiaceae</taxon>
        <taxon>Ornithinimicrobium</taxon>
    </lineage>
</organism>
<dbReference type="Proteomes" id="UP001056535">
    <property type="component" value="Chromosome"/>
</dbReference>
<protein>
    <submittedName>
        <fullName evidence="1">DivIVA domain-containing protein</fullName>
    </submittedName>
</protein>
<gene>
    <name evidence="1" type="ORF">NF557_04105</name>
</gene>
<dbReference type="NCBIfam" id="TIGR03544">
    <property type="entry name" value="DivI1A_domain"/>
    <property type="match status" value="1"/>
</dbReference>
<keyword evidence="2" id="KW-1185">Reference proteome</keyword>
<name>A0ABY4YK71_9MICO</name>
<evidence type="ECO:0000313" key="1">
    <source>
        <dbReference type="EMBL" id="USQ77108.1"/>
    </source>
</evidence>
<evidence type="ECO:0000313" key="2">
    <source>
        <dbReference type="Proteomes" id="UP001056535"/>
    </source>
</evidence>
<dbReference type="Gene3D" id="6.10.250.660">
    <property type="match status" value="1"/>
</dbReference>